<dbReference type="RefSeq" id="WP_345537312.1">
    <property type="nucleotide sequence ID" value="NZ_BAABGJ010000014.1"/>
</dbReference>
<accession>A0ABP8HGK9</accession>
<keyword evidence="4" id="KW-0812">Transmembrane</keyword>
<name>A0ABP8HGK9_9BURK</name>
<sequence>MQGQETQETGQQEAQGKAIKGKARETAAFDAALGADAGDARRVARMRLVLALSALLAASVDLPQLGDTAWLPFFGYVVHSLVVCIHAEREAPLSQSRLIHWLDLGWYTLIVLLTGGVHSAFFLFFFFAILVASFRWGFEEGARVTLASVALYAASGIDTALDENLPRLLVRATFLLALGYMIVHWGRSKVELRRRLALLHAVSQLSNPRFGVDHTVTGILQKLQHFYGPHGTSSCLLVLRDKDSGACTLRTLRAGERPASPQAANIVPEAAALLLALPAQDKALLYRSTPWAALPSRAGAWAHDARTGRWTRRHGVACEGLAQLLEARSFITVPLPLCRSEGRLYLLSRTTEFRRSDALFLAQVGAQAFPVIENIELLDRMASDAASQERQRIALDLHDTAIQPYIGLKMGLAALRNKAAADNPLVEDLDRLQEMATQVIGDLRRYAGAVRNGAGRTHPGHVVSALLRQQAGRVREFYGIDIAVRVEGELQVNDRLAAEVLQIVREGLANICKHTLAHCGAIRLECADGLLKLQIDNEADGNQSLEFLPRSISERAGALGGRARVRRGDGGGTSVQVEIPM</sequence>
<feature type="transmembrane region" description="Helical" evidence="4">
    <location>
        <begin position="106"/>
        <end position="132"/>
    </location>
</feature>
<evidence type="ECO:0000256" key="2">
    <source>
        <dbReference type="ARBA" id="ARBA00022777"/>
    </source>
</evidence>
<dbReference type="Gene3D" id="1.20.5.1930">
    <property type="match status" value="1"/>
</dbReference>
<dbReference type="EMBL" id="BAABGJ010000014">
    <property type="protein sequence ID" value="GAA4338898.1"/>
    <property type="molecule type" value="Genomic_DNA"/>
</dbReference>
<reference evidence="7" key="1">
    <citation type="journal article" date="2019" name="Int. J. Syst. Evol. Microbiol.">
        <title>The Global Catalogue of Microorganisms (GCM) 10K type strain sequencing project: providing services to taxonomists for standard genome sequencing and annotation.</title>
        <authorList>
            <consortium name="The Broad Institute Genomics Platform"/>
            <consortium name="The Broad Institute Genome Sequencing Center for Infectious Disease"/>
            <person name="Wu L."/>
            <person name="Ma J."/>
        </authorList>
    </citation>
    <scope>NUCLEOTIDE SEQUENCE [LARGE SCALE GENOMIC DNA]</scope>
    <source>
        <strain evidence="7">JCM 17804</strain>
    </source>
</reference>
<dbReference type="Gene3D" id="3.30.565.10">
    <property type="entry name" value="Histidine kinase-like ATPase, C-terminal domain"/>
    <property type="match status" value="1"/>
</dbReference>
<dbReference type="InterPro" id="IPR036890">
    <property type="entry name" value="HATPase_C_sf"/>
</dbReference>
<comment type="caution">
    <text evidence="6">The sequence shown here is derived from an EMBL/GenBank/DDBJ whole genome shotgun (WGS) entry which is preliminary data.</text>
</comment>
<evidence type="ECO:0000256" key="4">
    <source>
        <dbReference type="SAM" id="Phobius"/>
    </source>
</evidence>
<protein>
    <recommendedName>
        <fullName evidence="5">Signal transduction histidine kinase subgroup 3 dimerisation and phosphoacceptor domain-containing protein</fullName>
    </recommendedName>
</protein>
<keyword evidence="2" id="KW-0418">Kinase</keyword>
<keyword evidence="4" id="KW-1133">Transmembrane helix</keyword>
<proteinExistence type="predicted"/>
<feature type="domain" description="Signal transduction histidine kinase subgroup 3 dimerisation and phosphoacceptor" evidence="5">
    <location>
        <begin position="389"/>
        <end position="452"/>
    </location>
</feature>
<dbReference type="InterPro" id="IPR050482">
    <property type="entry name" value="Sensor_HK_TwoCompSys"/>
</dbReference>
<keyword evidence="4" id="KW-0472">Membrane</keyword>
<evidence type="ECO:0000313" key="6">
    <source>
        <dbReference type="EMBL" id="GAA4338898.1"/>
    </source>
</evidence>
<feature type="transmembrane region" description="Helical" evidence="4">
    <location>
        <begin position="168"/>
        <end position="186"/>
    </location>
</feature>
<dbReference type="InterPro" id="IPR011712">
    <property type="entry name" value="Sig_transdc_His_kin_sub3_dim/P"/>
</dbReference>
<evidence type="ECO:0000259" key="5">
    <source>
        <dbReference type="Pfam" id="PF07730"/>
    </source>
</evidence>
<evidence type="ECO:0000256" key="3">
    <source>
        <dbReference type="ARBA" id="ARBA00023012"/>
    </source>
</evidence>
<keyword evidence="3" id="KW-0902">Two-component regulatory system</keyword>
<keyword evidence="7" id="KW-1185">Reference proteome</keyword>
<keyword evidence="1" id="KW-0808">Transferase</keyword>
<gene>
    <name evidence="6" type="ORF">GCM10023165_17850</name>
</gene>
<dbReference type="Proteomes" id="UP001500975">
    <property type="component" value="Unassembled WGS sequence"/>
</dbReference>
<evidence type="ECO:0000256" key="1">
    <source>
        <dbReference type="ARBA" id="ARBA00022679"/>
    </source>
</evidence>
<evidence type="ECO:0000313" key="7">
    <source>
        <dbReference type="Proteomes" id="UP001500975"/>
    </source>
</evidence>
<organism evidence="6 7">
    <name type="scientific">Variovorax defluvii</name>
    <dbReference type="NCBI Taxonomy" id="913761"/>
    <lineage>
        <taxon>Bacteria</taxon>
        <taxon>Pseudomonadati</taxon>
        <taxon>Pseudomonadota</taxon>
        <taxon>Betaproteobacteria</taxon>
        <taxon>Burkholderiales</taxon>
        <taxon>Comamonadaceae</taxon>
        <taxon>Variovorax</taxon>
    </lineage>
</organism>
<dbReference type="PANTHER" id="PTHR24421">
    <property type="entry name" value="NITRATE/NITRITE SENSOR PROTEIN NARX-RELATED"/>
    <property type="match status" value="1"/>
</dbReference>
<dbReference type="Pfam" id="PF07730">
    <property type="entry name" value="HisKA_3"/>
    <property type="match status" value="1"/>
</dbReference>
<feature type="transmembrane region" description="Helical" evidence="4">
    <location>
        <begin position="48"/>
        <end position="66"/>
    </location>
</feature>